<accession>A0A8J6NA37</accession>
<dbReference type="PANTHER" id="PTHR47506">
    <property type="entry name" value="TRANSCRIPTIONAL REGULATORY PROTEIN"/>
    <property type="match status" value="1"/>
</dbReference>
<dbReference type="PANTHER" id="PTHR47506:SF1">
    <property type="entry name" value="HTH-TYPE TRANSCRIPTIONAL REGULATOR YJDC"/>
    <property type="match status" value="1"/>
</dbReference>
<sequence length="197" mass="22117">MATARQKDTREHIIKTCRQLFTVRGFANTPVSAVIEATGVKKGNLYYYFTSKEALGLAVLKDAREDFFALLETSCVASDPLERIINSCTVILHQMEKDNFVGGCLFGNAALEMTEGDSRFAEILHSVFKHWLARIEQCLYEAERDTDYRCPVPVSRMAKLVVAAVEGGIMMSRLNRSKNDFQDCILALQSILQVENP</sequence>
<name>A0A8J6NA37_9BACT</name>
<feature type="domain" description="HTH tetR-type" evidence="5">
    <location>
        <begin position="7"/>
        <end position="67"/>
    </location>
</feature>
<evidence type="ECO:0000313" key="7">
    <source>
        <dbReference type="Proteomes" id="UP000599024"/>
    </source>
</evidence>
<keyword evidence="1" id="KW-0805">Transcription regulation</keyword>
<evidence type="ECO:0000256" key="4">
    <source>
        <dbReference type="PROSITE-ProRule" id="PRU00335"/>
    </source>
</evidence>
<organism evidence="6 7">
    <name type="scientific">Candidatus Desulfatifera sulfidica</name>
    <dbReference type="NCBI Taxonomy" id="2841691"/>
    <lineage>
        <taxon>Bacteria</taxon>
        <taxon>Pseudomonadati</taxon>
        <taxon>Thermodesulfobacteriota</taxon>
        <taxon>Desulfobulbia</taxon>
        <taxon>Desulfobulbales</taxon>
        <taxon>Desulfobulbaceae</taxon>
        <taxon>Candidatus Desulfatifera</taxon>
    </lineage>
</organism>
<evidence type="ECO:0000256" key="2">
    <source>
        <dbReference type="ARBA" id="ARBA00023125"/>
    </source>
</evidence>
<evidence type="ECO:0000259" key="5">
    <source>
        <dbReference type="PROSITE" id="PS50977"/>
    </source>
</evidence>
<dbReference type="InterPro" id="IPR009057">
    <property type="entry name" value="Homeodomain-like_sf"/>
</dbReference>
<comment type="caution">
    <text evidence="6">The sequence shown here is derived from an EMBL/GenBank/DDBJ whole genome shotgun (WGS) entry which is preliminary data.</text>
</comment>
<dbReference type="InterPro" id="IPR011075">
    <property type="entry name" value="TetR_C"/>
</dbReference>
<dbReference type="PROSITE" id="PS50977">
    <property type="entry name" value="HTH_TETR_2"/>
    <property type="match status" value="1"/>
</dbReference>
<proteinExistence type="predicted"/>
<dbReference type="EMBL" id="JACNLK010000033">
    <property type="protein sequence ID" value="MBC8208305.1"/>
    <property type="molecule type" value="Genomic_DNA"/>
</dbReference>
<feature type="DNA-binding region" description="H-T-H motif" evidence="4">
    <location>
        <begin position="30"/>
        <end position="49"/>
    </location>
</feature>
<gene>
    <name evidence="6" type="ORF">H8E79_03950</name>
</gene>
<evidence type="ECO:0000256" key="1">
    <source>
        <dbReference type="ARBA" id="ARBA00023015"/>
    </source>
</evidence>
<dbReference type="Gene3D" id="1.10.357.10">
    <property type="entry name" value="Tetracycline Repressor, domain 2"/>
    <property type="match status" value="1"/>
</dbReference>
<dbReference type="AlphaFoldDB" id="A0A8J6NA37"/>
<dbReference type="Pfam" id="PF16925">
    <property type="entry name" value="TetR_C_13"/>
    <property type="match status" value="1"/>
</dbReference>
<dbReference type="SUPFAM" id="SSF46689">
    <property type="entry name" value="Homeodomain-like"/>
    <property type="match status" value="1"/>
</dbReference>
<dbReference type="SUPFAM" id="SSF48498">
    <property type="entry name" value="Tetracyclin repressor-like, C-terminal domain"/>
    <property type="match status" value="1"/>
</dbReference>
<keyword evidence="2 4" id="KW-0238">DNA-binding</keyword>
<evidence type="ECO:0000256" key="3">
    <source>
        <dbReference type="ARBA" id="ARBA00023163"/>
    </source>
</evidence>
<dbReference type="InterPro" id="IPR036271">
    <property type="entry name" value="Tet_transcr_reg_TetR-rel_C_sf"/>
</dbReference>
<reference evidence="6 7" key="1">
    <citation type="submission" date="2020-08" db="EMBL/GenBank/DDBJ databases">
        <title>Bridging the membrane lipid divide: bacteria of the FCB group superphylum have the potential to synthesize archaeal ether lipids.</title>
        <authorList>
            <person name="Villanueva L."/>
            <person name="Von Meijenfeldt F.A.B."/>
            <person name="Westbye A.B."/>
            <person name="Yadav S."/>
            <person name="Hopmans E.C."/>
            <person name="Dutilh B.E."/>
            <person name="Sinninghe Damste J.S."/>
        </authorList>
    </citation>
    <scope>NUCLEOTIDE SEQUENCE [LARGE SCALE GENOMIC DNA]</scope>
    <source>
        <strain evidence="6">NIOZ-UU81</strain>
    </source>
</reference>
<keyword evidence="3" id="KW-0804">Transcription</keyword>
<dbReference type="PRINTS" id="PR00455">
    <property type="entry name" value="HTHTETR"/>
</dbReference>
<protein>
    <submittedName>
        <fullName evidence="6">TetR/AcrR family transcriptional regulator</fullName>
    </submittedName>
</protein>
<evidence type="ECO:0000313" key="6">
    <source>
        <dbReference type="EMBL" id="MBC8208305.1"/>
    </source>
</evidence>
<dbReference type="InterPro" id="IPR001647">
    <property type="entry name" value="HTH_TetR"/>
</dbReference>
<dbReference type="Proteomes" id="UP000599024">
    <property type="component" value="Unassembled WGS sequence"/>
</dbReference>
<dbReference type="GO" id="GO:0003677">
    <property type="term" value="F:DNA binding"/>
    <property type="evidence" value="ECO:0007669"/>
    <property type="project" value="UniProtKB-UniRule"/>
</dbReference>
<dbReference type="Pfam" id="PF00440">
    <property type="entry name" value="TetR_N"/>
    <property type="match status" value="1"/>
</dbReference>